<feature type="compositionally biased region" description="Polar residues" evidence="1">
    <location>
        <begin position="49"/>
        <end position="69"/>
    </location>
</feature>
<feature type="region of interest" description="Disordered" evidence="1">
    <location>
        <begin position="1"/>
        <end position="85"/>
    </location>
</feature>
<reference evidence="2 3" key="1">
    <citation type="submission" date="2016-05" db="EMBL/GenBank/DDBJ databases">
        <title>Draft Genome Sequences of Stenotrophomonas maltophilia Strains Sm32COP, Sm41DVV, Sm46PAILV, SmF3, SmF22, SmSOFb1 and SmCVFa1, Isolated from Different Manures, in France.</title>
        <authorList>
            <person name="Nazaret S."/>
            <person name="Bodilis J."/>
        </authorList>
    </citation>
    <scope>NUCLEOTIDE SEQUENCE [LARGE SCALE GENOMIC DNA]</scope>
    <source>
        <strain evidence="2 3">Sm41DVV</strain>
    </source>
</reference>
<sequence>MQQQPRAADHQLWSVQRLPRHLQRSGQRRQAHPHLRPAQAPEELGQAQRPDQQYDGNQGVSGQIRSAQQPGGGEQYRQMGTRLQP</sequence>
<gene>
    <name evidence="2" type="ORF">A9K56_02085</name>
</gene>
<dbReference type="Proteomes" id="UP000092125">
    <property type="component" value="Unassembled WGS sequence"/>
</dbReference>
<organism evidence="2 3">
    <name type="scientific">Stenotrophomonas maltophilia</name>
    <name type="common">Pseudomonas maltophilia</name>
    <name type="synonym">Xanthomonas maltophilia</name>
    <dbReference type="NCBI Taxonomy" id="40324"/>
    <lineage>
        <taxon>Bacteria</taxon>
        <taxon>Pseudomonadati</taxon>
        <taxon>Pseudomonadota</taxon>
        <taxon>Gammaproteobacteria</taxon>
        <taxon>Lysobacterales</taxon>
        <taxon>Lysobacteraceae</taxon>
        <taxon>Stenotrophomonas</taxon>
        <taxon>Stenotrophomonas maltophilia group</taxon>
    </lineage>
</organism>
<dbReference type="EMBL" id="LYVI01000001">
    <property type="protein sequence ID" value="OBU63510.1"/>
    <property type="molecule type" value="Genomic_DNA"/>
</dbReference>
<evidence type="ECO:0000313" key="2">
    <source>
        <dbReference type="EMBL" id="OBU63510.1"/>
    </source>
</evidence>
<accession>A0AAP7GVA0</accession>
<evidence type="ECO:0000256" key="1">
    <source>
        <dbReference type="SAM" id="MobiDB-lite"/>
    </source>
</evidence>
<comment type="caution">
    <text evidence="2">The sequence shown here is derived from an EMBL/GenBank/DDBJ whole genome shotgun (WGS) entry which is preliminary data.</text>
</comment>
<feature type="compositionally biased region" description="Basic residues" evidence="1">
    <location>
        <begin position="18"/>
        <end position="35"/>
    </location>
</feature>
<name>A0AAP7GVA0_STEMA</name>
<evidence type="ECO:0000313" key="3">
    <source>
        <dbReference type="Proteomes" id="UP000092125"/>
    </source>
</evidence>
<protein>
    <submittedName>
        <fullName evidence="2">Uncharacterized protein</fullName>
    </submittedName>
</protein>
<proteinExistence type="predicted"/>
<dbReference type="AlphaFoldDB" id="A0AAP7GVA0"/>